<dbReference type="GO" id="GO:0004623">
    <property type="term" value="F:phospholipase A2 activity"/>
    <property type="evidence" value="ECO:0007669"/>
    <property type="project" value="InterPro"/>
</dbReference>
<dbReference type="AlphaFoldDB" id="A0A6G0TJN3"/>
<protein>
    <recommendedName>
        <fullName evidence="5">Phospholipase A2-like domain-containing protein</fullName>
    </recommendedName>
</protein>
<proteinExistence type="predicted"/>
<dbReference type="GO" id="GO:0050482">
    <property type="term" value="P:arachidonate secretion"/>
    <property type="evidence" value="ECO:0007669"/>
    <property type="project" value="InterPro"/>
</dbReference>
<evidence type="ECO:0008006" key="5">
    <source>
        <dbReference type="Google" id="ProtNLM"/>
    </source>
</evidence>
<reference evidence="3 4" key="1">
    <citation type="submission" date="2019-08" db="EMBL/GenBank/DDBJ databases">
        <title>The genome of the soybean aphid Biotype 1, its phylome, world population structure and adaptation to the North American continent.</title>
        <authorList>
            <person name="Giordano R."/>
            <person name="Donthu R.K."/>
            <person name="Hernandez A.G."/>
            <person name="Wright C.L."/>
            <person name="Zimin A.V."/>
        </authorList>
    </citation>
    <scope>NUCLEOTIDE SEQUENCE [LARGE SCALE GENOMIC DNA]</scope>
    <source>
        <tissue evidence="3">Whole aphids</tissue>
    </source>
</reference>
<organism evidence="3 4">
    <name type="scientific">Aphis glycines</name>
    <name type="common">Soybean aphid</name>
    <dbReference type="NCBI Taxonomy" id="307491"/>
    <lineage>
        <taxon>Eukaryota</taxon>
        <taxon>Metazoa</taxon>
        <taxon>Ecdysozoa</taxon>
        <taxon>Arthropoda</taxon>
        <taxon>Hexapoda</taxon>
        <taxon>Insecta</taxon>
        <taxon>Pterygota</taxon>
        <taxon>Neoptera</taxon>
        <taxon>Paraneoptera</taxon>
        <taxon>Hemiptera</taxon>
        <taxon>Sternorrhyncha</taxon>
        <taxon>Aphidomorpha</taxon>
        <taxon>Aphidoidea</taxon>
        <taxon>Aphididae</taxon>
        <taxon>Aphidini</taxon>
        <taxon>Aphis</taxon>
        <taxon>Aphis</taxon>
    </lineage>
</organism>
<accession>A0A6G0TJN3</accession>
<name>A0A6G0TJN3_APHGL</name>
<feature type="domain" description="Double jelly roll-like" evidence="2">
    <location>
        <begin position="315"/>
        <end position="640"/>
    </location>
</feature>
<dbReference type="EMBL" id="VYZN01000030">
    <property type="protein sequence ID" value="KAE9534073.1"/>
    <property type="molecule type" value="Genomic_DNA"/>
</dbReference>
<feature type="domain" description="Phospholipase A2-like" evidence="1">
    <location>
        <begin position="26"/>
        <end position="84"/>
    </location>
</feature>
<dbReference type="Gene3D" id="1.20.90.10">
    <property type="entry name" value="Phospholipase A2 domain"/>
    <property type="match status" value="1"/>
</dbReference>
<dbReference type="Proteomes" id="UP000475862">
    <property type="component" value="Unassembled WGS sequence"/>
</dbReference>
<evidence type="ECO:0000313" key="3">
    <source>
        <dbReference type="EMBL" id="KAE9534073.1"/>
    </source>
</evidence>
<dbReference type="Pfam" id="PF21738">
    <property type="entry name" value="DJR-like_dom"/>
    <property type="match status" value="1"/>
</dbReference>
<dbReference type="InterPro" id="IPR036444">
    <property type="entry name" value="PLipase_A2_dom_sf"/>
</dbReference>
<gene>
    <name evidence="3" type="ORF">AGLY_008809</name>
</gene>
<dbReference type="InterPro" id="IPR049512">
    <property type="entry name" value="DJR-like_dom"/>
</dbReference>
<dbReference type="Pfam" id="PF08398">
    <property type="entry name" value="Phospholip_A2_4"/>
    <property type="match status" value="1"/>
</dbReference>
<dbReference type="PANTHER" id="PTHR36159">
    <property type="entry name" value="PROTEIN CBG23766"/>
    <property type="match status" value="1"/>
</dbReference>
<comment type="caution">
    <text evidence="3">The sequence shown here is derived from an EMBL/GenBank/DDBJ whole genome shotgun (WGS) entry which is preliminary data.</text>
</comment>
<keyword evidence="4" id="KW-1185">Reference proteome</keyword>
<dbReference type="GO" id="GO:0005198">
    <property type="term" value="F:structural molecule activity"/>
    <property type="evidence" value="ECO:0007669"/>
    <property type="project" value="InterPro"/>
</dbReference>
<dbReference type="InterPro" id="IPR013607">
    <property type="entry name" value="Phospholipase_A2-like"/>
</dbReference>
<dbReference type="PANTHER" id="PTHR36159:SF1">
    <property type="entry name" value="RETROVIRUS-RELATED POL POLYPROTEIN FROM TRANSPOSON 412-LIKE PROTEIN"/>
    <property type="match status" value="1"/>
</dbReference>
<evidence type="ECO:0000313" key="4">
    <source>
        <dbReference type="Proteomes" id="UP000475862"/>
    </source>
</evidence>
<evidence type="ECO:0000259" key="2">
    <source>
        <dbReference type="Pfam" id="PF21738"/>
    </source>
</evidence>
<evidence type="ECO:0000259" key="1">
    <source>
        <dbReference type="Pfam" id="PF08398"/>
    </source>
</evidence>
<dbReference type="GO" id="GO:0006644">
    <property type="term" value="P:phospholipid metabolic process"/>
    <property type="evidence" value="ECO:0007669"/>
    <property type="project" value="InterPro"/>
</dbReference>
<dbReference type="OrthoDB" id="6615564at2759"/>
<sequence length="652" mass="73566">MSPVRRNNKNKGGGIINTLINKLPFELHLPGYQYCGPGTQLRKRLDRGDKGINPLDLACKEHDIAYEHSKSLTDRQKADYILENRAWNRFKSKDSNLKEKAAAWLVTTGMKAKRKIGVGCGFKAAIKAAKNVLKKNINEKNMMKLTKKCVAAAKKIFRKNGKKTRVPRVIPIPKTGGMLPLIPIFAGLSALGALTGGIANVVKTVSEFNRNEPSHLGRGLYLAPNKGGSYKIEKGKGLYLAPHGGAGGYVVDCKITQMQYHSFLPYSTTALSNNDEIRISIQNMDAYTLPCESYLYIEGKLNIPADITAEKGEFNFTNNGLAFLFSEIRYEINGVEIQKLKSPGISSSLKGFCSHTPSELNNLQNAAWDVDMDASENKHFMLNNKFAGCIPLKHLFGFCEDYKKILLNCNQQIILNRSSTDFDALYVLTTTPNEKLKKVAIELNKIIWKMPIIRVSDKEKIKLLKVLDSRKPVACAFRNWDLCEYLVLPQNTSHSWTVKSSSLLEKPRFALIGLQTDRKNNLFNPSGRFDHCYLKNLKVHLNSEVYPYEDFRADFTNNVTAILYKAYAEFQKSYYEREYSDPLLPKNIFQQFVPIVVVDLSRQNDNVKSSTVDLRIEFETDKAIPAKTAAYCLILHDQIITSNPFNDDVMKL</sequence>